<evidence type="ECO:0000259" key="6">
    <source>
        <dbReference type="Pfam" id="PF24883"/>
    </source>
</evidence>
<dbReference type="InterPro" id="IPR051165">
    <property type="entry name" value="Multifunctional_ANK_Repeat"/>
</dbReference>
<dbReference type="OrthoDB" id="21416at2759"/>
<feature type="repeat" description="ANK" evidence="3">
    <location>
        <begin position="978"/>
        <end position="1018"/>
    </location>
</feature>
<keyword evidence="2 3" id="KW-0040">ANK repeat</keyword>
<feature type="domain" description="Nephrocystin 3-like N-terminal" evidence="6">
    <location>
        <begin position="138"/>
        <end position="297"/>
    </location>
</feature>
<comment type="caution">
    <text evidence="7">The sequence shown here is derived from an EMBL/GenBank/DDBJ whole genome shotgun (WGS) entry which is preliminary data.</text>
</comment>
<dbReference type="SUPFAM" id="SSF48403">
    <property type="entry name" value="Ankyrin repeat"/>
    <property type="match status" value="3"/>
</dbReference>
<feature type="repeat" description="ANK" evidence="3">
    <location>
        <begin position="940"/>
        <end position="977"/>
    </location>
</feature>
<dbReference type="InterPro" id="IPR056884">
    <property type="entry name" value="NPHP3-like_N"/>
</dbReference>
<reference evidence="7 8" key="1">
    <citation type="journal article" date="2021" name="Nat. Commun.">
        <title>Genetic determinants of endophytism in the Arabidopsis root mycobiome.</title>
        <authorList>
            <person name="Mesny F."/>
            <person name="Miyauchi S."/>
            <person name="Thiergart T."/>
            <person name="Pickel B."/>
            <person name="Atanasova L."/>
            <person name="Karlsson M."/>
            <person name="Huettel B."/>
            <person name="Barry K.W."/>
            <person name="Haridas S."/>
            <person name="Chen C."/>
            <person name="Bauer D."/>
            <person name="Andreopoulos W."/>
            <person name="Pangilinan J."/>
            <person name="LaButti K."/>
            <person name="Riley R."/>
            <person name="Lipzen A."/>
            <person name="Clum A."/>
            <person name="Drula E."/>
            <person name="Henrissat B."/>
            <person name="Kohler A."/>
            <person name="Grigoriev I.V."/>
            <person name="Martin F.M."/>
            <person name="Hacquard S."/>
        </authorList>
    </citation>
    <scope>NUCLEOTIDE SEQUENCE [LARGE SCALE GENOMIC DNA]</scope>
    <source>
        <strain evidence="7 8">MPI-CAGE-CH-0241</strain>
    </source>
</reference>
<name>A0A9P8VZ03_9HYPO</name>
<dbReference type="Pfam" id="PF24883">
    <property type="entry name" value="NPHP3_N"/>
    <property type="match status" value="1"/>
</dbReference>
<dbReference type="SMART" id="SM00248">
    <property type="entry name" value="ANK"/>
    <property type="match status" value="20"/>
</dbReference>
<dbReference type="Proteomes" id="UP000777438">
    <property type="component" value="Unassembled WGS sequence"/>
</dbReference>
<dbReference type="InterPro" id="IPR036770">
    <property type="entry name" value="Ankyrin_rpt-contain_sf"/>
</dbReference>
<evidence type="ECO:0000256" key="4">
    <source>
        <dbReference type="SAM" id="MobiDB-lite"/>
    </source>
</evidence>
<evidence type="ECO:0000256" key="2">
    <source>
        <dbReference type="ARBA" id="ARBA00023043"/>
    </source>
</evidence>
<evidence type="ECO:0000259" key="5">
    <source>
        <dbReference type="Pfam" id="PF22939"/>
    </source>
</evidence>
<sequence>MSSSRQTSSSSSSNTYSNYTSGSSTSSTNQIYSSNLTTWANTSNPTEQFYAGGGATSRGAWETAAYVQDWSQSFNAAGNNDDEDLVLIDNDQISNYNADNILPVSPDTLAKLRAWLDPTKYNLDSGEYRKHLASRMAGTGTWLPSLKNYQQWHNSSEDGLLWIKGIPGSGKSVLAASLVQKLAAEGVPVLFFFFRQIIDANHRPVNLLRDWLDQVLVYSPPLQIILKGYVESGRSLETVSIEDLWAHLRTALAQIPLVYCVADALDEMDQRNDEFIRCLADLGHWRPSQVKVMITSRPVATVEDPMRRITYGEIRMDERFVDVDIATYVRHTLERSSISKADRVLIKKAVPGRANGLFLYAKLAMDSFLEPDADITATLHKLPLDLNDMYSSILKEHARRSGIPESDQLRILQWVTHAIRPLRLLELADLIKTTTIDKSQLTLKANKDLVRAACGPLLEILPDETISVVHHSLTEFLLGTTRSQSPAGFPILQLESTHSQLAIACLTYLSHGCLQIDGYMPRTQPEDAMEAQNLQFPFVLYACTYWHQHAARCNWPSVSDPLFTHIDRFLSNRALRYQWLELFWEDWMDSESSNYDERTDQASDLHIAACFGLAEYLSMVIKRDGSANIEAEDASGITPLMRAVFGGHASCARVLLQAGAVATLEALAEASRRGCLESVELFLEAGVNPMDLIWPSKRLSDDTAVSCACEHGNLECVEAFLPHLSRSDKQLALHWAVRYSRPAIVARLLQDPDVDANEIHEGLPPLIKSAFVGDTDSMEHLINAGADASLQITAVTYKSQYEKRFEASFPDSLTPLAAFCSKPPVDPQRGLSLLVGAGADVNARDQDGMTPLQHAKSFAVIEWLLDAGADPNSETDLGETMLHFCKDMDTLKLLVQVEGIDLNKRNLAGDPPLFSLVRRASDLALKFLEYEPDVKLRNNKGNGPLHVALLVTDYPETTHLLLTALLKAGADPNLRNSDGETPLHIFTSHRNYRFSKGLFVKVLHIFVQHGANLNARDSHGRTPVFRLVSLIAYFDSMNLAAHKRIDAFRKASADLTIPEYNGRTCLHEVALHYPATSYRQTTKLSTIVRCFSESGLSLMTVDLHGNTLLHELIKGIDGINCFPDTWDMLIQLGLDPHQPNNAGETPLHIACHRRQLHFLSDSLLQDSSNLINLPDLRGLRPIHHAASASEPFVERLLLAGADPFVLTVEQKNVLHIAARCRRSDNLRQLLSWMYKLDSKRTRISVNQKDASEYTPLHYACRSSMPESVRLLLEFGAEVEPYYTHKSQEHRQEPWFPPILQCVFSHQEQQLWKVPQQNDGILVAPGVFMDPRIPWSPPQTASARLAPLKFDLHTHAPRYEEIMQMLLHAQENQQVADCQWSKQVIIDAMEYAAQNGNDYATELVCQLYERTSGPRPLSLSVLMSKARRQAEKQLLCEPSRVKKGEANRDLVERCLIDHQYSAILEIYKAGADFKLSGNHDRPILSEFAQNGFAQLLDECSSPDDVALVGDGKEFGEYIYDFTEPKSLLAAACKTTFPNMAVLRVLVEKKNANYKNGGLHVLAMRRAWWQAAQGIPYLVSKGADLESQNGAGLTPLHVALNAKSRGAVEALLALGANANAVDKLHESCLTKARFDEDLTKLLISHGAKVDRETLNAAIRTSGQSTILEALLSADGASTLVQPMNRKLEDVARLDPSSKEAIEMRRCPVLFWVSDSGVSATQYMEALLKAGASPHETWLDSGDAVMQPSNDSPPVIAGRVWHQDGSAELKEKTVAHELLSRNAPFEPILEWKALELERRDGAGRTLFLASSHIASWGRWDSNVERIASISLLNLGADPSAVDNCGRNALHHLLGSDMPVEVKHATMLHMGRFVADLINKADTFGFYPLHYGLAYLLQPAEWSTHLEKPAAELIDYILSQGADTTIMDPCDNSLLHYLACGLAQHTKASRVIVSRVFAQLARSGQDVNARNKAAWTPMHCLMAYSNWRWSCEDTILRRVFDSIFDMLDELGVDWQAKDDMGRTVLHLAGQMSSKLFKKLMERGLDPWLEDAEGRTSLDMAAVYDNQGVLSMFGDGEDEDEEE</sequence>
<protein>
    <submittedName>
        <fullName evidence="7">Ankyrin repeat-containing domain protein</fullName>
    </submittedName>
</protein>
<dbReference type="EMBL" id="JAGPYM010000017">
    <property type="protein sequence ID" value="KAH6885728.1"/>
    <property type="molecule type" value="Genomic_DNA"/>
</dbReference>
<feature type="repeat" description="ANK" evidence="3">
    <location>
        <begin position="635"/>
        <end position="660"/>
    </location>
</feature>
<evidence type="ECO:0000256" key="1">
    <source>
        <dbReference type="ARBA" id="ARBA00022737"/>
    </source>
</evidence>
<dbReference type="InterPro" id="IPR027417">
    <property type="entry name" value="P-loop_NTPase"/>
</dbReference>
<dbReference type="Pfam" id="PF22939">
    <property type="entry name" value="WHD_GPIID"/>
    <property type="match status" value="1"/>
</dbReference>
<dbReference type="PANTHER" id="PTHR24123">
    <property type="entry name" value="ANKYRIN REPEAT-CONTAINING"/>
    <property type="match status" value="1"/>
</dbReference>
<keyword evidence="8" id="KW-1185">Reference proteome</keyword>
<organism evidence="7 8">
    <name type="scientific">Thelonectria olida</name>
    <dbReference type="NCBI Taxonomy" id="1576542"/>
    <lineage>
        <taxon>Eukaryota</taxon>
        <taxon>Fungi</taxon>
        <taxon>Dikarya</taxon>
        <taxon>Ascomycota</taxon>
        <taxon>Pezizomycotina</taxon>
        <taxon>Sordariomycetes</taxon>
        <taxon>Hypocreomycetidae</taxon>
        <taxon>Hypocreales</taxon>
        <taxon>Nectriaceae</taxon>
        <taxon>Thelonectria</taxon>
    </lineage>
</organism>
<proteinExistence type="predicted"/>
<evidence type="ECO:0000313" key="8">
    <source>
        <dbReference type="Proteomes" id="UP000777438"/>
    </source>
</evidence>
<evidence type="ECO:0000256" key="3">
    <source>
        <dbReference type="PROSITE-ProRule" id="PRU00023"/>
    </source>
</evidence>
<dbReference type="SUPFAM" id="SSF52540">
    <property type="entry name" value="P-loop containing nucleoside triphosphate hydrolases"/>
    <property type="match status" value="1"/>
</dbReference>
<dbReference type="Pfam" id="PF12796">
    <property type="entry name" value="Ank_2"/>
    <property type="match status" value="3"/>
</dbReference>
<accession>A0A9P8VZ03</accession>
<dbReference type="Gene3D" id="1.25.40.20">
    <property type="entry name" value="Ankyrin repeat-containing domain"/>
    <property type="match status" value="6"/>
</dbReference>
<feature type="repeat" description="ANK" evidence="3">
    <location>
        <begin position="1251"/>
        <end position="1283"/>
    </location>
</feature>
<dbReference type="InterPro" id="IPR054471">
    <property type="entry name" value="GPIID_WHD"/>
</dbReference>
<feature type="region of interest" description="Disordered" evidence="4">
    <location>
        <begin position="1"/>
        <end position="27"/>
    </location>
</feature>
<gene>
    <name evidence="7" type="ORF">B0T10DRAFT_408410</name>
</gene>
<feature type="domain" description="GPI inositol-deacylase winged helix" evidence="5">
    <location>
        <begin position="410"/>
        <end position="481"/>
    </location>
</feature>
<dbReference type="InterPro" id="IPR002110">
    <property type="entry name" value="Ankyrin_rpt"/>
</dbReference>
<dbReference type="Pfam" id="PF00023">
    <property type="entry name" value="Ank"/>
    <property type="match status" value="3"/>
</dbReference>
<dbReference type="PROSITE" id="PS50088">
    <property type="entry name" value="ANK_REPEAT"/>
    <property type="match status" value="5"/>
</dbReference>
<evidence type="ECO:0000313" key="7">
    <source>
        <dbReference type="EMBL" id="KAH6885728.1"/>
    </source>
</evidence>
<feature type="repeat" description="ANK" evidence="3">
    <location>
        <begin position="1589"/>
        <end position="1621"/>
    </location>
</feature>
<keyword evidence="1" id="KW-0677">Repeat</keyword>
<dbReference type="PANTHER" id="PTHR24123:SF33">
    <property type="entry name" value="PROTEIN HOS4"/>
    <property type="match status" value="1"/>
</dbReference>
<dbReference type="Gene3D" id="3.40.50.300">
    <property type="entry name" value="P-loop containing nucleotide triphosphate hydrolases"/>
    <property type="match status" value="1"/>
</dbReference>
<dbReference type="PROSITE" id="PS50297">
    <property type="entry name" value="ANK_REP_REGION"/>
    <property type="match status" value="5"/>
</dbReference>